<evidence type="ECO:0000313" key="3">
    <source>
        <dbReference type="Proteomes" id="UP000298327"/>
    </source>
</evidence>
<feature type="compositionally biased region" description="Polar residues" evidence="1">
    <location>
        <begin position="66"/>
        <end position="77"/>
    </location>
</feature>
<evidence type="ECO:0000256" key="1">
    <source>
        <dbReference type="SAM" id="MobiDB-lite"/>
    </source>
</evidence>
<sequence>MQKFSEKVKGFTERVKWPKKTRSASGTTFVQYEPAQLSSSSSHAADSSVRNAVGGRLHHAVASSDIRGSSNSATPVPQTDDDNGARTREPNVGVVPSPSQQSHSETEIRKVLIDAAKLTVKAIRDASDAFPPLKSATGGLCVIIDSMDRSCRLWVEM</sequence>
<dbReference type="AlphaFoldDB" id="A0A4Y9XNM2"/>
<dbReference type="OrthoDB" id="3252516at2759"/>
<feature type="compositionally biased region" description="Basic and acidic residues" evidence="1">
    <location>
        <begin position="1"/>
        <end position="16"/>
    </location>
</feature>
<dbReference type="Proteomes" id="UP000298327">
    <property type="component" value="Unassembled WGS sequence"/>
</dbReference>
<protein>
    <submittedName>
        <fullName evidence="2">Uncharacterized protein</fullName>
    </submittedName>
</protein>
<name>A0A4Y9XNM2_9AGAM</name>
<reference evidence="2 3" key="1">
    <citation type="submission" date="2019-02" db="EMBL/GenBank/DDBJ databases">
        <title>Genome sequencing of the rare red list fungi Dentipellis fragilis.</title>
        <authorList>
            <person name="Buettner E."/>
            <person name="Kellner H."/>
        </authorList>
    </citation>
    <scope>NUCLEOTIDE SEQUENCE [LARGE SCALE GENOMIC DNA]</scope>
    <source>
        <strain evidence="2 3">DSM 105465</strain>
    </source>
</reference>
<keyword evidence="3" id="KW-1185">Reference proteome</keyword>
<accession>A0A4Y9XNM2</accession>
<proteinExistence type="predicted"/>
<dbReference type="EMBL" id="SEOQ01001977">
    <property type="protein sequence ID" value="TFY50149.1"/>
    <property type="molecule type" value="Genomic_DNA"/>
</dbReference>
<evidence type="ECO:0000313" key="2">
    <source>
        <dbReference type="EMBL" id="TFY50149.1"/>
    </source>
</evidence>
<gene>
    <name evidence="2" type="ORF">EVG20_g11692</name>
</gene>
<feature type="compositionally biased region" description="Low complexity" evidence="1">
    <location>
        <begin position="38"/>
        <end position="48"/>
    </location>
</feature>
<feature type="region of interest" description="Disordered" evidence="1">
    <location>
        <begin position="1"/>
        <end position="106"/>
    </location>
</feature>
<organism evidence="2 3">
    <name type="scientific">Dentipellis fragilis</name>
    <dbReference type="NCBI Taxonomy" id="205917"/>
    <lineage>
        <taxon>Eukaryota</taxon>
        <taxon>Fungi</taxon>
        <taxon>Dikarya</taxon>
        <taxon>Basidiomycota</taxon>
        <taxon>Agaricomycotina</taxon>
        <taxon>Agaricomycetes</taxon>
        <taxon>Russulales</taxon>
        <taxon>Hericiaceae</taxon>
        <taxon>Dentipellis</taxon>
    </lineage>
</organism>
<comment type="caution">
    <text evidence="2">The sequence shown here is derived from an EMBL/GenBank/DDBJ whole genome shotgun (WGS) entry which is preliminary data.</text>
</comment>